<evidence type="ECO:0000259" key="5">
    <source>
        <dbReference type="PROSITE" id="PS51464"/>
    </source>
</evidence>
<dbReference type="PANTHER" id="PTHR30514:SF18">
    <property type="entry name" value="RPIR-FAMILY TRANSCRIPTIONAL REGULATOR"/>
    <property type="match status" value="1"/>
</dbReference>
<dbReference type="InterPro" id="IPR035472">
    <property type="entry name" value="RpiR-like_SIS"/>
</dbReference>
<evidence type="ECO:0000256" key="3">
    <source>
        <dbReference type="ARBA" id="ARBA00023163"/>
    </source>
</evidence>
<dbReference type="InterPro" id="IPR046348">
    <property type="entry name" value="SIS_dom_sf"/>
</dbReference>
<dbReference type="PROSITE" id="PS51071">
    <property type="entry name" value="HTH_RPIR"/>
    <property type="match status" value="1"/>
</dbReference>
<reference evidence="6 7" key="1">
    <citation type="submission" date="2017-09" db="EMBL/GenBank/DDBJ databases">
        <title>A multilocus sequence analysis scheme for characterization of bacteria in the genus Thioclava.</title>
        <authorList>
            <person name="Liu Y."/>
            <person name="Shao Z."/>
        </authorList>
    </citation>
    <scope>NUCLEOTIDE SEQUENCE [LARGE SCALE GENOMIC DNA]</scope>
    <source>
        <strain evidence="6 7">CAU 1312</strain>
    </source>
</reference>
<dbReference type="AlphaFoldDB" id="A0A2A4CT40"/>
<evidence type="ECO:0000259" key="4">
    <source>
        <dbReference type="PROSITE" id="PS51071"/>
    </source>
</evidence>
<dbReference type="Gene3D" id="3.40.50.10490">
    <property type="entry name" value="Glucose-6-phosphate isomerase like protein, domain 1"/>
    <property type="match status" value="1"/>
</dbReference>
<dbReference type="PROSITE" id="PS51464">
    <property type="entry name" value="SIS"/>
    <property type="match status" value="1"/>
</dbReference>
<feature type="domain" description="SIS" evidence="5">
    <location>
        <begin position="127"/>
        <end position="265"/>
    </location>
</feature>
<sequence>MTPEEKMLASLRAVARSAPPKLSGFALWLLEHWHEIAFSSIRGLAHKADVDPNLVTRLSRELGYDGFDAFRDEVRQLLQSQTPSYGARARALQSLADADVYSSVIAANRENLDRVTSPAGLQLIDSCITPLLEARRIYSIGVRSCYSVAHYMSYVGNMAFENFEPVPQVPGAILDQVSGTTPEDIVIGITYEHYSSEVVRACQIARDRGARILALTDSHNSPIAVDAWKVIRLPMTGPHLMPSLNSAFLVVELILAAMTARSTKAATQIAQFEERISGYGGYVRS</sequence>
<dbReference type="Pfam" id="PF01380">
    <property type="entry name" value="SIS"/>
    <property type="match status" value="1"/>
</dbReference>
<dbReference type="PANTHER" id="PTHR30514">
    <property type="entry name" value="GLUCOKINASE"/>
    <property type="match status" value="1"/>
</dbReference>
<dbReference type="CDD" id="cd05013">
    <property type="entry name" value="SIS_RpiR"/>
    <property type="match status" value="1"/>
</dbReference>
<dbReference type="Pfam" id="PF01418">
    <property type="entry name" value="HTH_6"/>
    <property type="match status" value="1"/>
</dbReference>
<organism evidence="6 7">
    <name type="scientific">Pseudothioclava arenosa</name>
    <dbReference type="NCBI Taxonomy" id="1795308"/>
    <lineage>
        <taxon>Bacteria</taxon>
        <taxon>Pseudomonadati</taxon>
        <taxon>Pseudomonadota</taxon>
        <taxon>Alphaproteobacteria</taxon>
        <taxon>Rhodobacterales</taxon>
        <taxon>Paracoccaceae</taxon>
        <taxon>Pseudothioclava</taxon>
    </lineage>
</organism>
<keyword evidence="7" id="KW-1185">Reference proteome</keyword>
<dbReference type="Gene3D" id="1.10.10.10">
    <property type="entry name" value="Winged helix-like DNA-binding domain superfamily/Winged helix DNA-binding domain"/>
    <property type="match status" value="1"/>
</dbReference>
<keyword evidence="1" id="KW-0805">Transcription regulation</keyword>
<dbReference type="OrthoDB" id="3574600at2"/>
<accession>A0A2A4CT40</accession>
<name>A0A2A4CT40_9RHOB</name>
<dbReference type="SUPFAM" id="SSF46689">
    <property type="entry name" value="Homeodomain-like"/>
    <property type="match status" value="1"/>
</dbReference>
<dbReference type="Proteomes" id="UP000243507">
    <property type="component" value="Unassembled WGS sequence"/>
</dbReference>
<dbReference type="InterPro" id="IPR001347">
    <property type="entry name" value="SIS_dom"/>
</dbReference>
<dbReference type="EMBL" id="NTJD01000001">
    <property type="protein sequence ID" value="PCD77755.1"/>
    <property type="molecule type" value="Genomic_DNA"/>
</dbReference>
<keyword evidence="2" id="KW-0238">DNA-binding</keyword>
<dbReference type="InterPro" id="IPR009057">
    <property type="entry name" value="Homeodomain-like_sf"/>
</dbReference>
<proteinExistence type="predicted"/>
<dbReference type="SUPFAM" id="SSF53697">
    <property type="entry name" value="SIS domain"/>
    <property type="match status" value="1"/>
</dbReference>
<dbReference type="InterPro" id="IPR047640">
    <property type="entry name" value="RpiR-like"/>
</dbReference>
<gene>
    <name evidence="6" type="ORF">CLN94_00045</name>
</gene>
<keyword evidence="3" id="KW-0804">Transcription</keyword>
<dbReference type="GO" id="GO:0003677">
    <property type="term" value="F:DNA binding"/>
    <property type="evidence" value="ECO:0007669"/>
    <property type="project" value="UniProtKB-KW"/>
</dbReference>
<dbReference type="GO" id="GO:1901135">
    <property type="term" value="P:carbohydrate derivative metabolic process"/>
    <property type="evidence" value="ECO:0007669"/>
    <property type="project" value="InterPro"/>
</dbReference>
<evidence type="ECO:0000256" key="1">
    <source>
        <dbReference type="ARBA" id="ARBA00023015"/>
    </source>
</evidence>
<evidence type="ECO:0000256" key="2">
    <source>
        <dbReference type="ARBA" id="ARBA00023125"/>
    </source>
</evidence>
<dbReference type="InterPro" id="IPR000281">
    <property type="entry name" value="HTH_RpiR"/>
</dbReference>
<protein>
    <submittedName>
        <fullName evidence="6">RpiR family transcriptional regulator</fullName>
    </submittedName>
</protein>
<evidence type="ECO:0000313" key="6">
    <source>
        <dbReference type="EMBL" id="PCD77755.1"/>
    </source>
</evidence>
<evidence type="ECO:0000313" key="7">
    <source>
        <dbReference type="Proteomes" id="UP000243507"/>
    </source>
</evidence>
<dbReference type="GO" id="GO:0097367">
    <property type="term" value="F:carbohydrate derivative binding"/>
    <property type="evidence" value="ECO:0007669"/>
    <property type="project" value="InterPro"/>
</dbReference>
<dbReference type="GO" id="GO:0003700">
    <property type="term" value="F:DNA-binding transcription factor activity"/>
    <property type="evidence" value="ECO:0007669"/>
    <property type="project" value="InterPro"/>
</dbReference>
<comment type="caution">
    <text evidence="6">The sequence shown here is derived from an EMBL/GenBank/DDBJ whole genome shotgun (WGS) entry which is preliminary data.</text>
</comment>
<dbReference type="InterPro" id="IPR036388">
    <property type="entry name" value="WH-like_DNA-bd_sf"/>
</dbReference>
<feature type="domain" description="HTH rpiR-type" evidence="4">
    <location>
        <begin position="5"/>
        <end position="81"/>
    </location>
</feature>